<evidence type="ECO:0000256" key="8">
    <source>
        <dbReference type="ARBA" id="ARBA00022989"/>
    </source>
</evidence>
<evidence type="ECO:0000256" key="1">
    <source>
        <dbReference type="ARBA" id="ARBA00004383"/>
    </source>
</evidence>
<proteinExistence type="inferred from homology"/>
<keyword evidence="9 11" id="KW-0472">Membrane</keyword>
<dbReference type="RefSeq" id="WP_126685334.1">
    <property type="nucleotide sequence ID" value="NZ_RYYV01000009.1"/>
</dbReference>
<sequence length="220" mass="23202">MSSAGLAVVRHAHHPDMARVSALSAAIALNLVALVFALRPLAPQIAEVLTSPKTTTITMIEPPPVQPPPPDILVKPLPKAVPVAPHVPIVQHEQPKSPPITAPPTIEPSPNSRPVTPTPTAPPQTIAPGVVSLAYRSSPLHFPTQALRMHVQGTVLLRVLVDESGKPVDVVIEHSSGSAVLDKSAREQVLASWLFQPAVMAGHAVKAWASVPVSFVLNDM</sequence>
<organism evidence="13 14">
    <name type="scientific">Dyella choica</name>
    <dbReference type="NCBI Taxonomy" id="1927959"/>
    <lineage>
        <taxon>Bacteria</taxon>
        <taxon>Pseudomonadati</taxon>
        <taxon>Pseudomonadota</taxon>
        <taxon>Gammaproteobacteria</taxon>
        <taxon>Lysobacterales</taxon>
        <taxon>Rhodanobacteraceae</taxon>
        <taxon>Dyella</taxon>
    </lineage>
</organism>
<evidence type="ECO:0000256" key="5">
    <source>
        <dbReference type="ARBA" id="ARBA00022519"/>
    </source>
</evidence>
<evidence type="ECO:0000256" key="11">
    <source>
        <dbReference type="SAM" id="Phobius"/>
    </source>
</evidence>
<dbReference type="InterPro" id="IPR037682">
    <property type="entry name" value="TonB_C"/>
</dbReference>
<feature type="domain" description="TonB C-terminal" evidence="12">
    <location>
        <begin position="127"/>
        <end position="220"/>
    </location>
</feature>
<dbReference type="Pfam" id="PF03544">
    <property type="entry name" value="TonB_C"/>
    <property type="match status" value="1"/>
</dbReference>
<dbReference type="GO" id="GO:0031992">
    <property type="term" value="F:energy transducer activity"/>
    <property type="evidence" value="ECO:0007669"/>
    <property type="project" value="TreeGrafter"/>
</dbReference>
<dbReference type="InterPro" id="IPR006260">
    <property type="entry name" value="TonB/TolA_C"/>
</dbReference>
<dbReference type="Proteomes" id="UP000274358">
    <property type="component" value="Unassembled WGS sequence"/>
</dbReference>
<evidence type="ECO:0000256" key="3">
    <source>
        <dbReference type="ARBA" id="ARBA00022448"/>
    </source>
</evidence>
<keyword evidence="4" id="KW-1003">Cell membrane</keyword>
<evidence type="ECO:0000256" key="7">
    <source>
        <dbReference type="ARBA" id="ARBA00022927"/>
    </source>
</evidence>
<dbReference type="PANTHER" id="PTHR33446">
    <property type="entry name" value="PROTEIN TONB-RELATED"/>
    <property type="match status" value="1"/>
</dbReference>
<dbReference type="PROSITE" id="PS52015">
    <property type="entry name" value="TONB_CTD"/>
    <property type="match status" value="1"/>
</dbReference>
<keyword evidence="8 11" id="KW-1133">Transmembrane helix</keyword>
<evidence type="ECO:0000313" key="14">
    <source>
        <dbReference type="Proteomes" id="UP000274358"/>
    </source>
</evidence>
<evidence type="ECO:0000313" key="13">
    <source>
        <dbReference type="EMBL" id="RUL74534.1"/>
    </source>
</evidence>
<comment type="caution">
    <text evidence="13">The sequence shown here is derived from an EMBL/GenBank/DDBJ whole genome shotgun (WGS) entry which is preliminary data.</text>
</comment>
<evidence type="ECO:0000256" key="10">
    <source>
        <dbReference type="SAM" id="MobiDB-lite"/>
    </source>
</evidence>
<feature type="compositionally biased region" description="Pro residues" evidence="10">
    <location>
        <begin position="96"/>
        <end position="107"/>
    </location>
</feature>
<dbReference type="GO" id="GO:0098797">
    <property type="term" value="C:plasma membrane protein complex"/>
    <property type="evidence" value="ECO:0007669"/>
    <property type="project" value="TreeGrafter"/>
</dbReference>
<feature type="transmembrane region" description="Helical" evidence="11">
    <location>
        <begin position="20"/>
        <end position="38"/>
    </location>
</feature>
<dbReference type="AlphaFoldDB" id="A0A3S0Q498"/>
<dbReference type="PANTHER" id="PTHR33446:SF2">
    <property type="entry name" value="PROTEIN TONB"/>
    <property type="match status" value="1"/>
</dbReference>
<name>A0A3S0Q498_9GAMM</name>
<keyword evidence="6 11" id="KW-0812">Transmembrane</keyword>
<keyword evidence="14" id="KW-1185">Reference proteome</keyword>
<feature type="region of interest" description="Disordered" evidence="10">
    <location>
        <begin position="90"/>
        <end position="122"/>
    </location>
</feature>
<dbReference type="EMBL" id="RYYV01000009">
    <property type="protein sequence ID" value="RUL74534.1"/>
    <property type="molecule type" value="Genomic_DNA"/>
</dbReference>
<keyword evidence="7" id="KW-0653">Protein transport</keyword>
<accession>A0A3S0Q498</accession>
<dbReference type="Gene3D" id="3.30.1150.10">
    <property type="match status" value="1"/>
</dbReference>
<reference evidence="13 14" key="1">
    <citation type="submission" date="2018-12" db="EMBL/GenBank/DDBJ databases">
        <title>Dyella dinghuensis sp. nov. DHOA06 and Dyella choica sp. nov. 4M-K27, isolated from forest soil.</title>
        <authorList>
            <person name="Qiu L.-H."/>
            <person name="Gao Z.-H."/>
        </authorList>
    </citation>
    <scope>NUCLEOTIDE SEQUENCE [LARGE SCALE GENOMIC DNA]</scope>
    <source>
        <strain evidence="13 14">4M-K27</strain>
    </source>
</reference>
<protein>
    <submittedName>
        <fullName evidence="13">Energy transducer TonB</fullName>
    </submittedName>
</protein>
<keyword evidence="5" id="KW-0997">Cell inner membrane</keyword>
<comment type="similarity">
    <text evidence="2">Belongs to the TonB family.</text>
</comment>
<dbReference type="OrthoDB" id="9792439at2"/>
<keyword evidence="3" id="KW-0813">Transport</keyword>
<evidence type="ECO:0000256" key="4">
    <source>
        <dbReference type="ARBA" id="ARBA00022475"/>
    </source>
</evidence>
<evidence type="ECO:0000256" key="2">
    <source>
        <dbReference type="ARBA" id="ARBA00006555"/>
    </source>
</evidence>
<dbReference type="InterPro" id="IPR051045">
    <property type="entry name" value="TonB-dependent_transducer"/>
</dbReference>
<dbReference type="SUPFAM" id="SSF74653">
    <property type="entry name" value="TolA/TonB C-terminal domain"/>
    <property type="match status" value="1"/>
</dbReference>
<dbReference type="GO" id="GO:0015031">
    <property type="term" value="P:protein transport"/>
    <property type="evidence" value="ECO:0007669"/>
    <property type="project" value="UniProtKB-KW"/>
</dbReference>
<gene>
    <name evidence="13" type="ORF">EKH80_13725</name>
</gene>
<evidence type="ECO:0000256" key="6">
    <source>
        <dbReference type="ARBA" id="ARBA00022692"/>
    </source>
</evidence>
<evidence type="ECO:0000256" key="9">
    <source>
        <dbReference type="ARBA" id="ARBA00023136"/>
    </source>
</evidence>
<dbReference type="GO" id="GO:0055085">
    <property type="term" value="P:transmembrane transport"/>
    <property type="evidence" value="ECO:0007669"/>
    <property type="project" value="InterPro"/>
</dbReference>
<dbReference type="NCBIfam" id="TIGR01352">
    <property type="entry name" value="tonB_Cterm"/>
    <property type="match status" value="1"/>
</dbReference>
<evidence type="ECO:0000259" key="12">
    <source>
        <dbReference type="PROSITE" id="PS52015"/>
    </source>
</evidence>
<comment type="subcellular location">
    <subcellularLocation>
        <location evidence="1">Cell inner membrane</location>
        <topology evidence="1">Single-pass membrane protein</topology>
        <orientation evidence="1">Periplasmic side</orientation>
    </subcellularLocation>
</comment>